<dbReference type="PANTHER" id="PTHR11669">
    <property type="entry name" value="REPLICATION FACTOR C / DNA POLYMERASE III GAMMA-TAU SUBUNIT"/>
    <property type="match status" value="1"/>
</dbReference>
<protein>
    <recommendedName>
        <fullName evidence="3">DNA-directed DNA polymerase</fullName>
    </recommendedName>
</protein>
<dbReference type="AlphaFoldDB" id="A0A2J6WM44"/>
<dbReference type="Proteomes" id="UP000242881">
    <property type="component" value="Unassembled WGS sequence"/>
</dbReference>
<dbReference type="EMBL" id="PNIN01000041">
    <property type="protein sequence ID" value="PMP71425.1"/>
    <property type="molecule type" value="Genomic_DNA"/>
</dbReference>
<dbReference type="SUPFAM" id="SSF52540">
    <property type="entry name" value="P-loop containing nucleoside triphosphate hydrolases"/>
    <property type="match status" value="1"/>
</dbReference>
<evidence type="ECO:0000313" key="1">
    <source>
        <dbReference type="EMBL" id="PMP71425.1"/>
    </source>
</evidence>
<evidence type="ECO:0000313" key="2">
    <source>
        <dbReference type="Proteomes" id="UP000242881"/>
    </source>
</evidence>
<proteinExistence type="predicted"/>
<gene>
    <name evidence="1" type="ORF">C0187_04045</name>
</gene>
<dbReference type="PANTHER" id="PTHR11669:SF8">
    <property type="entry name" value="DNA POLYMERASE III SUBUNIT DELTA"/>
    <property type="match status" value="1"/>
</dbReference>
<evidence type="ECO:0008006" key="3">
    <source>
        <dbReference type="Google" id="ProtNLM"/>
    </source>
</evidence>
<accession>A0A2J6WM44</accession>
<reference evidence="1 2" key="1">
    <citation type="submission" date="2018-01" db="EMBL/GenBank/DDBJ databases">
        <title>Metagenomic assembled genomes from two thermal pools in the Uzon Caldera, Kamchatka, Russia.</title>
        <authorList>
            <person name="Wilkins L."/>
            <person name="Ettinger C."/>
        </authorList>
    </citation>
    <scope>NUCLEOTIDE SEQUENCE [LARGE SCALE GENOMIC DNA]</scope>
    <source>
        <strain evidence="1">ZAV-05</strain>
    </source>
</reference>
<dbReference type="GO" id="GO:0006261">
    <property type="term" value="P:DNA-templated DNA replication"/>
    <property type="evidence" value="ECO:0007669"/>
    <property type="project" value="TreeGrafter"/>
</dbReference>
<organism evidence="1 2">
    <name type="scientific">Calditerrivibrio nitroreducens</name>
    <dbReference type="NCBI Taxonomy" id="477976"/>
    <lineage>
        <taxon>Bacteria</taxon>
        <taxon>Pseudomonadati</taxon>
        <taxon>Deferribacterota</taxon>
        <taxon>Deferribacteres</taxon>
        <taxon>Deferribacterales</taxon>
        <taxon>Calditerrivibrionaceae</taxon>
    </lineage>
</organism>
<sequence length="307" mass="35833">MIYGFDKYIKYFDGIIKNRRFANGYIFYGTEGIGKKLFAKEVARVALCKKGSFFNENCGCESCILVKANSHPDLNIYSNEGESSFGIDEIREISEGSYISSFMGGYKFFILDNFHLLKKEACNAFLKTLEEPGENTVFFLITSQLDRIIPTIKSRCIHLRFNRLGNDDIVKILKELGYNDEVIGNVLDISDGSVLFALKHIKYLFPDEYGRDKKGKLKGINDNFNWDDIMEHAYNLLKMIEKDDLRYYVLFLLGRVIEIYKQRKEYKYLILFDNLMEIYRMLDYNVNLRILRGYILTKIYGVIGEKI</sequence>
<dbReference type="Pfam" id="PF13177">
    <property type="entry name" value="DNA_pol3_delta2"/>
    <property type="match status" value="1"/>
</dbReference>
<dbReference type="Gene3D" id="3.40.50.300">
    <property type="entry name" value="P-loop containing nucleotide triphosphate hydrolases"/>
    <property type="match status" value="1"/>
</dbReference>
<dbReference type="InterPro" id="IPR027417">
    <property type="entry name" value="P-loop_NTPase"/>
</dbReference>
<comment type="caution">
    <text evidence="1">The sequence shown here is derived from an EMBL/GenBank/DDBJ whole genome shotgun (WGS) entry which is preliminary data.</text>
</comment>
<dbReference type="InterPro" id="IPR050238">
    <property type="entry name" value="DNA_Rep/Repair_Clamp_Loader"/>
</dbReference>
<name>A0A2J6WM44_9BACT</name>